<dbReference type="Gene3D" id="3.30.420.40">
    <property type="match status" value="1"/>
</dbReference>
<evidence type="ECO:0000256" key="2">
    <source>
        <dbReference type="ARBA" id="ARBA00022777"/>
    </source>
</evidence>
<organism evidence="5 6">
    <name type="scientific">Limnoraphis robusta CS-951</name>
    <dbReference type="NCBI Taxonomy" id="1637645"/>
    <lineage>
        <taxon>Bacteria</taxon>
        <taxon>Bacillati</taxon>
        <taxon>Cyanobacteriota</taxon>
        <taxon>Cyanophyceae</taxon>
        <taxon>Oscillatoriophycideae</taxon>
        <taxon>Oscillatoriales</taxon>
        <taxon>Sirenicapillariaceae</taxon>
        <taxon>Limnoraphis</taxon>
    </lineage>
</organism>
<evidence type="ECO:0000256" key="1">
    <source>
        <dbReference type="ARBA" id="ARBA00022679"/>
    </source>
</evidence>
<dbReference type="SUPFAM" id="SSF53067">
    <property type="entry name" value="Actin-like ATPase domain"/>
    <property type="match status" value="1"/>
</dbReference>
<dbReference type="GO" id="GO:0006096">
    <property type="term" value="P:glycolytic process"/>
    <property type="evidence" value="ECO:0007669"/>
    <property type="project" value="UniProtKB-UniRule"/>
</dbReference>
<comment type="catalytic activity">
    <reaction evidence="3">
        <text>D-glucose + ATP = D-glucose 6-phosphate + ADP + H(+)</text>
        <dbReference type="Rhea" id="RHEA:17825"/>
        <dbReference type="ChEBI" id="CHEBI:4167"/>
        <dbReference type="ChEBI" id="CHEBI:15378"/>
        <dbReference type="ChEBI" id="CHEBI:30616"/>
        <dbReference type="ChEBI" id="CHEBI:61548"/>
        <dbReference type="ChEBI" id="CHEBI:456216"/>
        <dbReference type="EC" id="2.7.1.2"/>
    </reaction>
</comment>
<keyword evidence="3" id="KW-0324">Glycolysis</keyword>
<evidence type="ECO:0000256" key="4">
    <source>
        <dbReference type="RuleBase" id="RU004046"/>
    </source>
</evidence>
<evidence type="ECO:0000313" key="5">
    <source>
        <dbReference type="EMBL" id="KKD39181.1"/>
    </source>
</evidence>
<dbReference type="GO" id="GO:0004340">
    <property type="term" value="F:glucokinase activity"/>
    <property type="evidence" value="ECO:0007669"/>
    <property type="project" value="UniProtKB-UniRule"/>
</dbReference>
<keyword evidence="3" id="KW-0547">Nucleotide-binding</keyword>
<gene>
    <name evidence="3" type="primary">glk</name>
    <name evidence="5" type="ORF">WN50_04805</name>
</gene>
<dbReference type="PANTHER" id="PTHR47363:SF1">
    <property type="entry name" value="GLUCOKINASE"/>
    <property type="match status" value="1"/>
</dbReference>
<name>A0A0F5YJX9_9CYAN</name>
<dbReference type="GO" id="GO:0005524">
    <property type="term" value="F:ATP binding"/>
    <property type="evidence" value="ECO:0007669"/>
    <property type="project" value="UniProtKB-UniRule"/>
</dbReference>
<keyword evidence="3" id="KW-0963">Cytoplasm</keyword>
<dbReference type="GO" id="GO:0005536">
    <property type="term" value="F:D-glucose binding"/>
    <property type="evidence" value="ECO:0007669"/>
    <property type="project" value="InterPro"/>
</dbReference>
<keyword evidence="1 3" id="KW-0808">Transferase</keyword>
<keyword evidence="3" id="KW-0067">ATP-binding</keyword>
<dbReference type="Pfam" id="PF02685">
    <property type="entry name" value="Glucokinase"/>
    <property type="match status" value="1"/>
</dbReference>
<feature type="binding site" evidence="3">
    <location>
        <begin position="7"/>
        <end position="12"/>
    </location>
    <ligand>
        <name>ATP</name>
        <dbReference type="ChEBI" id="CHEBI:30616"/>
    </ligand>
</feature>
<proteinExistence type="inferred from homology"/>
<dbReference type="PANTHER" id="PTHR47363">
    <property type="entry name" value="GLUCOKINASE"/>
    <property type="match status" value="1"/>
</dbReference>
<evidence type="ECO:0000256" key="3">
    <source>
        <dbReference type="HAMAP-Rule" id="MF_00524"/>
    </source>
</evidence>
<dbReference type="NCBIfam" id="TIGR00749">
    <property type="entry name" value="glk"/>
    <property type="match status" value="1"/>
</dbReference>
<dbReference type="InterPro" id="IPR043129">
    <property type="entry name" value="ATPase_NBD"/>
</dbReference>
<keyword evidence="2 3" id="KW-0418">Kinase</keyword>
<dbReference type="Gene3D" id="3.40.367.20">
    <property type="match status" value="1"/>
</dbReference>
<comment type="caution">
    <text evidence="5">The sequence shown here is derived from an EMBL/GenBank/DDBJ whole genome shotgun (WGS) entry which is preliminary data.</text>
</comment>
<evidence type="ECO:0000313" key="6">
    <source>
        <dbReference type="Proteomes" id="UP000033607"/>
    </source>
</evidence>
<dbReference type="PATRIC" id="fig|1637645.4.peg.5876"/>
<dbReference type="NCBIfam" id="NF001415">
    <property type="entry name" value="PRK00292.1-2"/>
    <property type="match status" value="1"/>
</dbReference>
<dbReference type="EMBL" id="LATL02000301">
    <property type="protein sequence ID" value="KKD39181.1"/>
    <property type="molecule type" value="Genomic_DNA"/>
</dbReference>
<reference evidence="5 6" key="1">
    <citation type="submission" date="2015-06" db="EMBL/GenBank/DDBJ databases">
        <title>Draft genome assembly of filamentous brackish cyanobacterium Limnoraphis robusta strain CS-951.</title>
        <authorList>
            <person name="Willis A."/>
            <person name="Parks M."/>
            <person name="Burford M.A."/>
        </authorList>
    </citation>
    <scope>NUCLEOTIDE SEQUENCE [LARGE SCALE GENOMIC DNA]</scope>
    <source>
        <strain evidence="5 6">CS-951</strain>
    </source>
</reference>
<accession>A0A0F5YJX9</accession>
<dbReference type="InterPro" id="IPR003836">
    <property type="entry name" value="Glucokinase"/>
</dbReference>
<dbReference type="CDD" id="cd24008">
    <property type="entry name" value="ASKHA_NBD_GLK"/>
    <property type="match status" value="1"/>
</dbReference>
<dbReference type="GO" id="GO:0005737">
    <property type="term" value="C:cytoplasm"/>
    <property type="evidence" value="ECO:0007669"/>
    <property type="project" value="UniProtKB-SubCell"/>
</dbReference>
<dbReference type="Proteomes" id="UP000033607">
    <property type="component" value="Unassembled WGS sequence"/>
</dbReference>
<dbReference type="OrthoDB" id="9800595at2"/>
<dbReference type="RefSeq" id="WP_046277372.1">
    <property type="nucleotide sequence ID" value="NZ_LATL02000301.1"/>
</dbReference>
<comment type="subcellular location">
    <subcellularLocation>
        <location evidence="3">Cytoplasm</location>
    </subcellularLocation>
</comment>
<dbReference type="HAMAP" id="MF_00524">
    <property type="entry name" value="Glucokinase"/>
    <property type="match status" value="1"/>
</dbReference>
<comment type="similarity">
    <text evidence="3 4">Belongs to the bacterial glucokinase family.</text>
</comment>
<dbReference type="EC" id="2.7.1.2" evidence="3"/>
<sequence>MTILLAGDIGGTKTILCLVKAEPSESLKPIPLLTTLYEHSYASQAYCDLTPIVIEFLDSAEKSLGKKYIPEKACFGIAGPVVNNTCDLTNLSWFLDAKHLEQELNLSKVKLINDFAAIGYGVVGLTPEDLRILQAGEPDATAPIAVIGAGTGLGEGFVIPTAGGYYVFSTEGGHVDFAPRSELEFQLLSYVRELNNISRVSVERIVSGMGIAAIYQFMRDRNSSLETPEMAEVFKRWKQEMGKGEKTVDLGAEISKAAARDDYLCEQTMKLFVDAYGTEAGNMALKLLPYGGLYIAGGIAAKNLDLMEQGIFMKAFTSKGRISPLMEKIPVYIVLNPKVGLIGAALCAAQLV</sequence>
<dbReference type="AlphaFoldDB" id="A0A0F5YJX9"/>
<protein>
    <recommendedName>
        <fullName evidence="3">Glucokinase</fullName>
        <ecNumber evidence="3">2.7.1.2</ecNumber>
    </recommendedName>
    <alternativeName>
        <fullName evidence="3">Glucose kinase</fullName>
    </alternativeName>
</protein>